<accession>A0A426Y3K6</accession>
<feature type="region of interest" description="Disordered" evidence="1">
    <location>
        <begin position="72"/>
        <end position="94"/>
    </location>
</feature>
<gene>
    <name evidence="2" type="ORF">B296_00031538</name>
</gene>
<proteinExistence type="predicted"/>
<comment type="caution">
    <text evidence="2">The sequence shown here is derived from an EMBL/GenBank/DDBJ whole genome shotgun (WGS) entry which is preliminary data.</text>
</comment>
<evidence type="ECO:0000313" key="3">
    <source>
        <dbReference type="Proteomes" id="UP000287651"/>
    </source>
</evidence>
<sequence>MSDVSRFPRSITDADLPRGMDPFKSRGELLVLLPAVRLDDMVGQLPSPNHEVGGCRGYRNYCPSCNHNIAPTPSENPINVPTTKRVGTTKASDE</sequence>
<dbReference type="Proteomes" id="UP000287651">
    <property type="component" value="Unassembled WGS sequence"/>
</dbReference>
<organism evidence="2 3">
    <name type="scientific">Ensete ventricosum</name>
    <name type="common">Abyssinian banana</name>
    <name type="synonym">Musa ensete</name>
    <dbReference type="NCBI Taxonomy" id="4639"/>
    <lineage>
        <taxon>Eukaryota</taxon>
        <taxon>Viridiplantae</taxon>
        <taxon>Streptophyta</taxon>
        <taxon>Embryophyta</taxon>
        <taxon>Tracheophyta</taxon>
        <taxon>Spermatophyta</taxon>
        <taxon>Magnoliopsida</taxon>
        <taxon>Liliopsida</taxon>
        <taxon>Zingiberales</taxon>
        <taxon>Musaceae</taxon>
        <taxon>Ensete</taxon>
    </lineage>
</organism>
<feature type="region of interest" description="Disordered" evidence="1">
    <location>
        <begin position="1"/>
        <end position="23"/>
    </location>
</feature>
<dbReference type="EMBL" id="AMZH03015263">
    <property type="protein sequence ID" value="RRT46339.1"/>
    <property type="molecule type" value="Genomic_DNA"/>
</dbReference>
<dbReference type="AlphaFoldDB" id="A0A426Y3K6"/>
<protein>
    <submittedName>
        <fullName evidence="2">Uncharacterized protein</fullName>
    </submittedName>
</protein>
<evidence type="ECO:0000313" key="2">
    <source>
        <dbReference type="EMBL" id="RRT46339.1"/>
    </source>
</evidence>
<name>A0A426Y3K6_ENSVE</name>
<evidence type="ECO:0000256" key="1">
    <source>
        <dbReference type="SAM" id="MobiDB-lite"/>
    </source>
</evidence>
<reference evidence="2 3" key="1">
    <citation type="journal article" date="2014" name="Agronomy (Basel)">
        <title>A Draft Genome Sequence for Ensete ventricosum, the Drought-Tolerant Tree Against Hunger.</title>
        <authorList>
            <person name="Harrison J."/>
            <person name="Moore K.A."/>
            <person name="Paszkiewicz K."/>
            <person name="Jones T."/>
            <person name="Grant M."/>
            <person name="Ambacheew D."/>
            <person name="Muzemil S."/>
            <person name="Studholme D.J."/>
        </authorList>
    </citation>
    <scope>NUCLEOTIDE SEQUENCE [LARGE SCALE GENOMIC DNA]</scope>
</reference>